<keyword evidence="1" id="KW-0472">Membrane</keyword>
<reference evidence="2 3" key="1">
    <citation type="submission" date="2019-11" db="EMBL/GenBank/DDBJ databases">
        <title>Whole-genome sequence of a Rhodoblastus acidophilus DSM 142.</title>
        <authorList>
            <person name="Kyndt J.A."/>
            <person name="Meyer T.E."/>
        </authorList>
    </citation>
    <scope>NUCLEOTIDE SEQUENCE [LARGE SCALE GENOMIC DNA]</scope>
    <source>
        <strain evidence="2 3">DSM 142</strain>
    </source>
</reference>
<keyword evidence="1" id="KW-1133">Transmembrane helix</keyword>
<dbReference type="RefSeq" id="WP_155446421.1">
    <property type="nucleotide sequence ID" value="NZ_JAOQNR010000012.1"/>
</dbReference>
<comment type="caution">
    <text evidence="2">The sequence shown here is derived from an EMBL/GenBank/DDBJ whole genome shotgun (WGS) entry which is preliminary data.</text>
</comment>
<organism evidence="2 3">
    <name type="scientific">Rhodoblastus acidophilus</name>
    <name type="common">Rhodopseudomonas acidophila</name>
    <dbReference type="NCBI Taxonomy" id="1074"/>
    <lineage>
        <taxon>Bacteria</taxon>
        <taxon>Pseudomonadati</taxon>
        <taxon>Pseudomonadota</taxon>
        <taxon>Alphaproteobacteria</taxon>
        <taxon>Hyphomicrobiales</taxon>
        <taxon>Rhodoblastaceae</taxon>
        <taxon>Rhodoblastus</taxon>
    </lineage>
</organism>
<gene>
    <name evidence="2" type="ORF">GJ654_12130</name>
</gene>
<keyword evidence="1" id="KW-0812">Transmembrane</keyword>
<evidence type="ECO:0000256" key="1">
    <source>
        <dbReference type="SAM" id="Phobius"/>
    </source>
</evidence>
<protein>
    <submittedName>
        <fullName evidence="2">Uncharacterized protein</fullName>
    </submittedName>
</protein>
<evidence type="ECO:0000313" key="3">
    <source>
        <dbReference type="Proteomes" id="UP000439113"/>
    </source>
</evidence>
<sequence length="186" mass="20449">MDSDFGFSLHMGVDALLVAVVFLAWVAPHIERAFGRGGGRWRDLAKKYPTSGPAPQGALPRQNVMIGPVLYRNCMTVGADESGLYLAPARPLSFALKQNLRIPWRDIVKTEKAKLLWGEAITLIVGAPALATLTLKAEVLEKLVRPRLFHVSWKHEKALDSCFDAFSSREPASTSLENALAVQARQ</sequence>
<feature type="transmembrane region" description="Helical" evidence="1">
    <location>
        <begin position="6"/>
        <end position="27"/>
    </location>
</feature>
<proteinExistence type="predicted"/>
<name>A0A6N8DMU7_RHOAC</name>
<evidence type="ECO:0000313" key="2">
    <source>
        <dbReference type="EMBL" id="MTV31737.1"/>
    </source>
</evidence>
<dbReference type="EMBL" id="WNKS01000010">
    <property type="protein sequence ID" value="MTV31737.1"/>
    <property type="molecule type" value="Genomic_DNA"/>
</dbReference>
<dbReference type="Proteomes" id="UP000439113">
    <property type="component" value="Unassembled WGS sequence"/>
</dbReference>
<dbReference type="AlphaFoldDB" id="A0A6N8DMU7"/>
<dbReference type="OrthoDB" id="8456657at2"/>
<accession>A0A6N8DMU7</accession>